<evidence type="ECO:0000313" key="3">
    <source>
        <dbReference type="Proteomes" id="UP001159364"/>
    </source>
</evidence>
<sequence length="151" mass="16341">MEKPVNSDATPQTPSKQNRNSEKPTKQKLPTPQDLISHYQTQGLDSQEASVKVIEDLQNVLIRVISANNKTKKDKLVGETSRKVDILNNRVAVVDMKLDSKPGYIETLALGVASGAALKGIESVWPYVAGGVAQIWSAVRSVTKPPTSPPP</sequence>
<organism evidence="2 3">
    <name type="scientific">Erythroxylum novogranatense</name>
    <dbReference type="NCBI Taxonomy" id="1862640"/>
    <lineage>
        <taxon>Eukaryota</taxon>
        <taxon>Viridiplantae</taxon>
        <taxon>Streptophyta</taxon>
        <taxon>Embryophyta</taxon>
        <taxon>Tracheophyta</taxon>
        <taxon>Spermatophyta</taxon>
        <taxon>Magnoliopsida</taxon>
        <taxon>eudicotyledons</taxon>
        <taxon>Gunneridae</taxon>
        <taxon>Pentapetalae</taxon>
        <taxon>rosids</taxon>
        <taxon>fabids</taxon>
        <taxon>Malpighiales</taxon>
        <taxon>Erythroxylaceae</taxon>
        <taxon>Erythroxylum</taxon>
    </lineage>
</organism>
<keyword evidence="3" id="KW-1185">Reference proteome</keyword>
<feature type="compositionally biased region" description="Polar residues" evidence="1">
    <location>
        <begin position="7"/>
        <end position="18"/>
    </location>
</feature>
<feature type="region of interest" description="Disordered" evidence="1">
    <location>
        <begin position="1"/>
        <end position="35"/>
    </location>
</feature>
<accession>A0AAV8T1L0</accession>
<reference evidence="2 3" key="1">
    <citation type="submission" date="2021-09" db="EMBL/GenBank/DDBJ databases">
        <title>Genomic insights and catalytic innovation underlie evolution of tropane alkaloids biosynthesis.</title>
        <authorList>
            <person name="Wang Y.-J."/>
            <person name="Tian T."/>
            <person name="Huang J.-P."/>
            <person name="Huang S.-X."/>
        </authorList>
    </citation>
    <scope>NUCLEOTIDE SEQUENCE [LARGE SCALE GENOMIC DNA]</scope>
    <source>
        <strain evidence="2">KIB-2018</strain>
        <tissue evidence="2">Leaf</tissue>
    </source>
</reference>
<name>A0AAV8T1L0_9ROSI</name>
<evidence type="ECO:0000313" key="2">
    <source>
        <dbReference type="EMBL" id="KAJ8760179.1"/>
    </source>
</evidence>
<dbReference type="EMBL" id="JAIWQS010000007">
    <property type="protein sequence ID" value="KAJ8760179.1"/>
    <property type="molecule type" value="Genomic_DNA"/>
</dbReference>
<evidence type="ECO:0000256" key="1">
    <source>
        <dbReference type="SAM" id="MobiDB-lite"/>
    </source>
</evidence>
<protein>
    <submittedName>
        <fullName evidence="2">Uncharacterized protein</fullName>
    </submittedName>
</protein>
<dbReference type="Proteomes" id="UP001159364">
    <property type="component" value="Linkage Group LG07"/>
</dbReference>
<dbReference type="AlphaFoldDB" id="A0AAV8T1L0"/>
<proteinExistence type="predicted"/>
<comment type="caution">
    <text evidence="2">The sequence shown here is derived from an EMBL/GenBank/DDBJ whole genome shotgun (WGS) entry which is preliminary data.</text>
</comment>
<gene>
    <name evidence="2" type="ORF">K2173_011035</name>
</gene>